<evidence type="ECO:0000256" key="5">
    <source>
        <dbReference type="ARBA" id="ARBA00022842"/>
    </source>
</evidence>
<keyword evidence="12" id="KW-1185">Reference proteome</keyword>
<dbReference type="GO" id="GO:0004519">
    <property type="term" value="F:endonuclease activity"/>
    <property type="evidence" value="ECO:0007669"/>
    <property type="project" value="UniProtKB-KW"/>
</dbReference>
<feature type="binding site" evidence="10">
    <location>
        <position position="148"/>
    </location>
    <ligand>
        <name>Mn(2+)</name>
        <dbReference type="ChEBI" id="CHEBI:29035"/>
    </ligand>
</feature>
<evidence type="ECO:0000256" key="7">
    <source>
        <dbReference type="ARBA" id="ARBA00023125"/>
    </source>
</evidence>
<dbReference type="EMBL" id="JBHRST010000001">
    <property type="protein sequence ID" value="MFC3096245.1"/>
    <property type="molecule type" value="Genomic_DNA"/>
</dbReference>
<dbReference type="RefSeq" id="WP_336924747.1">
    <property type="nucleotide sequence ID" value="NZ_JBANRO010000002.1"/>
</dbReference>
<evidence type="ECO:0000256" key="8">
    <source>
        <dbReference type="ARBA" id="ARBA00023211"/>
    </source>
</evidence>
<comment type="similarity">
    <text evidence="10">Belongs to the CRISPR-associated endonuclease Cas1 family.</text>
</comment>
<keyword evidence="7 10" id="KW-0238">DNA-binding</keyword>
<dbReference type="InterPro" id="IPR050646">
    <property type="entry name" value="Cas1"/>
</dbReference>
<reference evidence="12" key="1">
    <citation type="journal article" date="2019" name="Int. J. Syst. Evol. Microbiol.">
        <title>The Global Catalogue of Microorganisms (GCM) 10K type strain sequencing project: providing services to taxonomists for standard genome sequencing and annotation.</title>
        <authorList>
            <consortium name="The Broad Institute Genomics Platform"/>
            <consortium name="The Broad Institute Genome Sequencing Center for Infectious Disease"/>
            <person name="Wu L."/>
            <person name="Ma J."/>
        </authorList>
    </citation>
    <scope>NUCLEOTIDE SEQUENCE [LARGE SCALE GENOMIC DNA]</scope>
    <source>
        <strain evidence="12">KCTC 52607</strain>
    </source>
</reference>
<dbReference type="PANTHER" id="PTHR34353:SF2">
    <property type="entry name" value="CRISPR-ASSOCIATED ENDONUCLEASE CAS1 1"/>
    <property type="match status" value="1"/>
</dbReference>
<proteinExistence type="inferred from homology"/>
<keyword evidence="8 10" id="KW-0464">Manganese</keyword>
<keyword evidence="2 10" id="KW-0479">Metal-binding</keyword>
<dbReference type="Proteomes" id="UP001595456">
    <property type="component" value="Unassembled WGS sequence"/>
</dbReference>
<comment type="function">
    <text evidence="10">CRISPR (clustered regularly interspaced short palindromic repeat), is an adaptive immune system that provides protection against mobile genetic elements (viruses, transposable elements and conjugative plasmids). CRISPR clusters contain spacers, sequences complementary to antecedent mobile elements, and target invading nucleic acids. CRISPR clusters are transcribed and processed into CRISPR RNA (crRNA). Acts as a dsDNA endonuclease. Involved in the integration of spacer DNA into the CRISPR cassette.</text>
</comment>
<evidence type="ECO:0000256" key="1">
    <source>
        <dbReference type="ARBA" id="ARBA00022722"/>
    </source>
</evidence>
<evidence type="ECO:0000256" key="6">
    <source>
        <dbReference type="ARBA" id="ARBA00023118"/>
    </source>
</evidence>
<feature type="binding site" evidence="10">
    <location>
        <position position="220"/>
    </location>
    <ligand>
        <name>Mn(2+)</name>
        <dbReference type="ChEBI" id="CHEBI:29035"/>
    </ligand>
</feature>
<evidence type="ECO:0000256" key="10">
    <source>
        <dbReference type="HAMAP-Rule" id="MF_01470"/>
    </source>
</evidence>
<sequence length="310" mass="33641">MLKKTIEIATPGTRLSVAHRQLVIDRPEQPRASVPIEDLGVLVVDDARASYTQAVFIECLAAGATIMVTGRDHLPAGMMLPMEGHHVLTERHRAQAQASAPLSKRLWQALVAAKLRQQGRLLTLTQGEDWGLAAMADRVRSGDPENLEAQGAQRYWPKLFGRDFRRDREAEGINALLNYGYAVIRAACARALVASGLIPSLGVWHRNRSNPFCLADDLLEPWRPIVDWKVHGIVSGGDDEPSLADRATRAALLSIFNETVLVGGRQWPVLLGIGQSAASLAKALTQNDRAALIVPESLPLDLGLPADGTA</sequence>
<evidence type="ECO:0000256" key="9">
    <source>
        <dbReference type="ARBA" id="ARBA00038592"/>
    </source>
</evidence>
<keyword evidence="1 10" id="KW-0540">Nuclease</keyword>
<evidence type="ECO:0000313" key="11">
    <source>
        <dbReference type="EMBL" id="MFC3096245.1"/>
    </source>
</evidence>
<keyword evidence="5 10" id="KW-0460">Magnesium</keyword>
<evidence type="ECO:0000256" key="4">
    <source>
        <dbReference type="ARBA" id="ARBA00022801"/>
    </source>
</evidence>
<evidence type="ECO:0000256" key="2">
    <source>
        <dbReference type="ARBA" id="ARBA00022723"/>
    </source>
</evidence>
<comment type="cofactor">
    <cofactor evidence="10">
        <name>Mg(2+)</name>
        <dbReference type="ChEBI" id="CHEBI:18420"/>
    </cofactor>
    <cofactor evidence="10">
        <name>Mn(2+)</name>
        <dbReference type="ChEBI" id="CHEBI:29035"/>
    </cofactor>
</comment>
<protein>
    <recommendedName>
        <fullName evidence="10">CRISPR-associated endonuclease Cas1</fullName>
        <ecNumber evidence="10">3.1.-.-</ecNumber>
    </recommendedName>
</protein>
<evidence type="ECO:0000313" key="12">
    <source>
        <dbReference type="Proteomes" id="UP001595456"/>
    </source>
</evidence>
<comment type="caution">
    <text evidence="11">The sequence shown here is derived from an EMBL/GenBank/DDBJ whole genome shotgun (WGS) entry which is preliminary data.</text>
</comment>
<gene>
    <name evidence="10 11" type="primary">cas1</name>
    <name evidence="11" type="ORF">ACFODU_00330</name>
</gene>
<keyword evidence="4 10" id="KW-0378">Hydrolase</keyword>
<dbReference type="PANTHER" id="PTHR34353">
    <property type="entry name" value="CRISPR-ASSOCIATED ENDONUCLEASE CAS1 1"/>
    <property type="match status" value="1"/>
</dbReference>
<dbReference type="InterPro" id="IPR019855">
    <property type="entry name" value="CRISPR-assoc_Cas1_NMENI"/>
</dbReference>
<name>A0ABV7E0N4_9SPHN</name>
<feature type="binding site" evidence="10">
    <location>
        <position position="205"/>
    </location>
    <ligand>
        <name>Mn(2+)</name>
        <dbReference type="ChEBI" id="CHEBI:29035"/>
    </ligand>
</feature>
<dbReference type="NCBIfam" id="TIGR00287">
    <property type="entry name" value="cas1"/>
    <property type="match status" value="1"/>
</dbReference>
<dbReference type="InterPro" id="IPR042206">
    <property type="entry name" value="CRISPR-assoc_Cas1_C"/>
</dbReference>
<organism evidence="11 12">
    <name type="scientific">Alteraurantiacibacter palmitatis</name>
    <dbReference type="NCBI Taxonomy" id="2054628"/>
    <lineage>
        <taxon>Bacteria</taxon>
        <taxon>Pseudomonadati</taxon>
        <taxon>Pseudomonadota</taxon>
        <taxon>Alphaproteobacteria</taxon>
        <taxon>Sphingomonadales</taxon>
        <taxon>Erythrobacteraceae</taxon>
        <taxon>Alteraurantiacibacter</taxon>
    </lineage>
</organism>
<dbReference type="EC" id="3.1.-.-" evidence="10"/>
<accession>A0ABV7E0N4</accession>
<keyword evidence="3 10" id="KW-0255">Endonuclease</keyword>
<dbReference type="Pfam" id="PF01867">
    <property type="entry name" value="Cas_Cas1"/>
    <property type="match status" value="1"/>
</dbReference>
<evidence type="ECO:0000256" key="3">
    <source>
        <dbReference type="ARBA" id="ARBA00022759"/>
    </source>
</evidence>
<dbReference type="InterPro" id="IPR002729">
    <property type="entry name" value="CRISPR-assoc_Cas1"/>
</dbReference>
<dbReference type="Gene3D" id="1.20.120.920">
    <property type="entry name" value="CRISPR-associated endonuclease Cas1, C-terminal domain"/>
    <property type="match status" value="1"/>
</dbReference>
<dbReference type="NCBIfam" id="TIGR03639">
    <property type="entry name" value="cas1_NMENI"/>
    <property type="match status" value="1"/>
</dbReference>
<comment type="subunit">
    <text evidence="9 10">Homodimer, forms a heterotetramer with a Cas2 homodimer.</text>
</comment>
<dbReference type="HAMAP" id="MF_01470">
    <property type="entry name" value="Cas1"/>
    <property type="match status" value="1"/>
</dbReference>
<keyword evidence="6 10" id="KW-0051">Antiviral defense</keyword>